<dbReference type="InterPro" id="IPR006015">
    <property type="entry name" value="Universal_stress_UspA"/>
</dbReference>
<dbReference type="Gene3D" id="3.40.50.620">
    <property type="entry name" value="HUPs"/>
    <property type="match status" value="2"/>
</dbReference>
<protein>
    <submittedName>
        <fullName evidence="3">Universal stress protein</fullName>
    </submittedName>
</protein>
<sequence>MKNILVPTDFSPAAHHAFKLALQLAQRSGGSLTLLHVIEVPESASFSTFGGPVGSGEVPNSGSMAEVFMIKLLQATKQRMLKLVGEAAQLAPGVAVHDMLETGRTGEAILSSIEARRIDLVVVGAQGHTALEHFFYGSHTERLVRLASCPVLAVKHAAGELNVRRIVFPSDFTAEADRAVPGLRQVQALFPDAQLYLLHVAVAELHTSTDAIRAFAQRHRLRNAHPALIHAGSASRGIPEFVEQIEADLVVVPTHGRTGLSRYLQSSIAERVATQVFPPVLTYKLA</sequence>
<proteinExistence type="inferred from homology"/>
<dbReference type="Proteomes" id="UP001501153">
    <property type="component" value="Unassembled WGS sequence"/>
</dbReference>
<dbReference type="PANTHER" id="PTHR46268:SF6">
    <property type="entry name" value="UNIVERSAL STRESS PROTEIN UP12"/>
    <property type="match status" value="1"/>
</dbReference>
<gene>
    <name evidence="3" type="ORF">GCM10023185_20450</name>
</gene>
<feature type="domain" description="UspA" evidence="2">
    <location>
        <begin position="163"/>
        <end position="283"/>
    </location>
</feature>
<dbReference type="PANTHER" id="PTHR46268">
    <property type="entry name" value="STRESS RESPONSE PROTEIN NHAX"/>
    <property type="match status" value="1"/>
</dbReference>
<name>A0ABP8IDV2_9BACT</name>
<dbReference type="CDD" id="cd00293">
    <property type="entry name" value="USP-like"/>
    <property type="match status" value="2"/>
</dbReference>
<feature type="domain" description="UspA" evidence="2">
    <location>
        <begin position="1"/>
        <end position="155"/>
    </location>
</feature>
<evidence type="ECO:0000313" key="4">
    <source>
        <dbReference type="Proteomes" id="UP001501153"/>
    </source>
</evidence>
<comment type="similarity">
    <text evidence="1">Belongs to the universal stress protein A family.</text>
</comment>
<keyword evidence="4" id="KW-1185">Reference proteome</keyword>
<dbReference type="EMBL" id="BAABGZ010000020">
    <property type="protein sequence ID" value="GAA4356567.1"/>
    <property type="molecule type" value="Genomic_DNA"/>
</dbReference>
<dbReference type="PRINTS" id="PR01438">
    <property type="entry name" value="UNVRSLSTRESS"/>
</dbReference>
<dbReference type="RefSeq" id="WP_345235934.1">
    <property type="nucleotide sequence ID" value="NZ_BAABGZ010000020.1"/>
</dbReference>
<evidence type="ECO:0000256" key="1">
    <source>
        <dbReference type="ARBA" id="ARBA00008791"/>
    </source>
</evidence>
<dbReference type="SUPFAM" id="SSF52402">
    <property type="entry name" value="Adenine nucleotide alpha hydrolases-like"/>
    <property type="match status" value="2"/>
</dbReference>
<accession>A0ABP8IDV2</accession>
<evidence type="ECO:0000259" key="2">
    <source>
        <dbReference type="Pfam" id="PF00582"/>
    </source>
</evidence>
<reference evidence="4" key="1">
    <citation type="journal article" date="2019" name="Int. J. Syst. Evol. Microbiol.">
        <title>The Global Catalogue of Microorganisms (GCM) 10K type strain sequencing project: providing services to taxonomists for standard genome sequencing and annotation.</title>
        <authorList>
            <consortium name="The Broad Institute Genomics Platform"/>
            <consortium name="The Broad Institute Genome Sequencing Center for Infectious Disease"/>
            <person name="Wu L."/>
            <person name="Ma J."/>
        </authorList>
    </citation>
    <scope>NUCLEOTIDE SEQUENCE [LARGE SCALE GENOMIC DNA]</scope>
    <source>
        <strain evidence="4">JCM 17923</strain>
    </source>
</reference>
<dbReference type="InterPro" id="IPR014729">
    <property type="entry name" value="Rossmann-like_a/b/a_fold"/>
</dbReference>
<evidence type="ECO:0000313" key="3">
    <source>
        <dbReference type="EMBL" id="GAA4356567.1"/>
    </source>
</evidence>
<dbReference type="InterPro" id="IPR006016">
    <property type="entry name" value="UspA"/>
</dbReference>
<comment type="caution">
    <text evidence="3">The sequence shown here is derived from an EMBL/GenBank/DDBJ whole genome shotgun (WGS) entry which is preliminary data.</text>
</comment>
<dbReference type="Pfam" id="PF00582">
    <property type="entry name" value="Usp"/>
    <property type="match status" value="2"/>
</dbReference>
<organism evidence="3 4">
    <name type="scientific">Hymenobacter saemangeumensis</name>
    <dbReference type="NCBI Taxonomy" id="1084522"/>
    <lineage>
        <taxon>Bacteria</taxon>
        <taxon>Pseudomonadati</taxon>
        <taxon>Bacteroidota</taxon>
        <taxon>Cytophagia</taxon>
        <taxon>Cytophagales</taxon>
        <taxon>Hymenobacteraceae</taxon>
        <taxon>Hymenobacter</taxon>
    </lineage>
</organism>